<evidence type="ECO:0000313" key="2">
    <source>
        <dbReference type="Proteomes" id="UP000030854"/>
    </source>
</evidence>
<proteinExistence type="predicted"/>
<evidence type="ECO:0008006" key="3">
    <source>
        <dbReference type="Google" id="ProtNLM"/>
    </source>
</evidence>
<comment type="caution">
    <text evidence="1">The sequence shown here is derived from an EMBL/GenBank/DDBJ whole genome shotgun (WGS) entry which is preliminary data.</text>
</comment>
<dbReference type="AlphaFoldDB" id="A0A0B1P1H9"/>
<dbReference type="EMBL" id="JNVN01002045">
    <property type="protein sequence ID" value="KHJ32487.1"/>
    <property type="molecule type" value="Genomic_DNA"/>
</dbReference>
<reference evidence="1 2" key="1">
    <citation type="journal article" date="2014" name="BMC Genomics">
        <title>Adaptive genomic structural variation in the grape powdery mildew pathogen, Erysiphe necator.</title>
        <authorList>
            <person name="Jones L."/>
            <person name="Riaz S."/>
            <person name="Morales-Cruz A."/>
            <person name="Amrine K.C."/>
            <person name="McGuire B."/>
            <person name="Gubler W.D."/>
            <person name="Walker M.A."/>
            <person name="Cantu D."/>
        </authorList>
    </citation>
    <scope>NUCLEOTIDE SEQUENCE [LARGE SCALE GENOMIC DNA]</scope>
    <source>
        <strain evidence="2">c</strain>
    </source>
</reference>
<accession>A0A0B1P1H9</accession>
<name>A0A0B1P1H9_UNCNE</name>
<gene>
    <name evidence="1" type="ORF">EV44_g3968</name>
</gene>
<dbReference type="Proteomes" id="UP000030854">
    <property type="component" value="Unassembled WGS sequence"/>
</dbReference>
<dbReference type="HOGENOM" id="CLU_2063213_0_0_1"/>
<sequence>MDKKIPKVVSFRQGFVGYHRQQRASDKALQHEQHKSSQKAHIDALGGAKMWKSRPRLPHITAGKVNIRWISGHSGITGNELTGCETKGGSFSFCYENHLNYSYASPEKWHALKILKTKD</sequence>
<evidence type="ECO:0000313" key="1">
    <source>
        <dbReference type="EMBL" id="KHJ32487.1"/>
    </source>
</evidence>
<keyword evidence="2" id="KW-1185">Reference proteome</keyword>
<organism evidence="1 2">
    <name type="scientific">Uncinula necator</name>
    <name type="common">Grape powdery mildew</name>
    <dbReference type="NCBI Taxonomy" id="52586"/>
    <lineage>
        <taxon>Eukaryota</taxon>
        <taxon>Fungi</taxon>
        <taxon>Dikarya</taxon>
        <taxon>Ascomycota</taxon>
        <taxon>Pezizomycotina</taxon>
        <taxon>Leotiomycetes</taxon>
        <taxon>Erysiphales</taxon>
        <taxon>Erysiphaceae</taxon>
        <taxon>Erysiphe</taxon>
    </lineage>
</organism>
<protein>
    <recommendedName>
        <fullName evidence="3">RNase H type-1 domain-containing protein</fullName>
    </recommendedName>
</protein>